<protein>
    <submittedName>
        <fullName evidence="1">Uncharacterized protein</fullName>
    </submittedName>
</protein>
<dbReference type="AlphaFoldDB" id="A0ABD5DJF5"/>
<evidence type="ECO:0000313" key="1">
    <source>
        <dbReference type="EMBL" id="MDR8264171.1"/>
    </source>
</evidence>
<accession>A0ABD5DJF5</accession>
<dbReference type="EMBL" id="VMBB01001521">
    <property type="protein sequence ID" value="MDR8264171.1"/>
    <property type="molecule type" value="Genomic_DNA"/>
</dbReference>
<gene>
    <name evidence="1" type="ORF">FPK87_27500</name>
</gene>
<organism evidence="1">
    <name type="scientific">Acinetobacter baumannii</name>
    <dbReference type="NCBI Taxonomy" id="470"/>
    <lineage>
        <taxon>Bacteria</taxon>
        <taxon>Pseudomonadati</taxon>
        <taxon>Pseudomonadota</taxon>
        <taxon>Gammaproteobacteria</taxon>
        <taxon>Moraxellales</taxon>
        <taxon>Moraxellaceae</taxon>
        <taxon>Acinetobacter</taxon>
        <taxon>Acinetobacter calcoaceticus/baumannii complex</taxon>
    </lineage>
</organism>
<feature type="non-terminal residue" evidence="1">
    <location>
        <position position="1"/>
    </location>
</feature>
<comment type="caution">
    <text evidence="1">The sequence shown here is derived from an EMBL/GenBank/DDBJ whole genome shotgun (WGS) entry which is preliminary data.</text>
</comment>
<proteinExistence type="predicted"/>
<feature type="non-terminal residue" evidence="1">
    <location>
        <position position="79"/>
    </location>
</feature>
<sequence length="79" mass="9115">GEAPQLKSPPAPNETLAERHQQIIARIDSLKQQWREQVGEIEGVLENSGLDRRKFNRGNQGKWMEKVNAWAQEETLSYQ</sequence>
<name>A0ABD5DJF5_ACIBA</name>
<dbReference type="Gene3D" id="1.10.3170.10">
    <property type="entry name" value="Recbcd, chain B, domain 2"/>
    <property type="match status" value="1"/>
</dbReference>
<reference evidence="1" key="1">
    <citation type="submission" date="2019-07" db="EMBL/GenBank/DDBJ databases">
        <title>Biological characteristics of mucoid Acinetobacter baumannii from a general hospital in China.</title>
        <authorList>
            <person name="Hua X."/>
            <person name="Yu Y."/>
        </authorList>
    </citation>
    <scope>NUCLEOTIDE SEQUENCE [LARGE SCALE GENOMIC DNA]</scope>
    <source>
        <strain evidence="1">N41</strain>
    </source>
</reference>